<sequence length="184" mass="20874">MSRVPDPLTVGRVIGEVVDNFSPSVQMTVTYNTNKQVANGHELLPPVITARHRRIVTDIPGTTDASFGKEIVSYESPNPVVGIHRYVFVLFKQRGRRTVSPLSWRDYFNTRRSSKTKKKHREEPEVYLLEVFGGDTGKVEAVRTVDQKEEEKRPYDRDGQIVHRINNDRGLSDGPEKSGENIAI</sequence>
<gene>
    <name evidence="2" type="ORF">F3Y22_tig00110785pilonHSYRG00112</name>
</gene>
<reference evidence="2" key="1">
    <citation type="submission" date="2019-09" db="EMBL/GenBank/DDBJ databases">
        <title>Draft genome information of white flower Hibiscus syriacus.</title>
        <authorList>
            <person name="Kim Y.-M."/>
        </authorList>
    </citation>
    <scope>NUCLEOTIDE SEQUENCE [LARGE SCALE GENOMIC DNA]</scope>
    <source>
        <strain evidence="2">YM2019G1</strain>
    </source>
</reference>
<keyword evidence="3" id="KW-1185">Reference proteome</keyword>
<comment type="caution">
    <text evidence="2">The sequence shown here is derived from an EMBL/GenBank/DDBJ whole genome shotgun (WGS) entry which is preliminary data.</text>
</comment>
<dbReference type="Gene3D" id="3.90.280.10">
    <property type="entry name" value="PEBP-like"/>
    <property type="match status" value="2"/>
</dbReference>
<evidence type="ECO:0000256" key="1">
    <source>
        <dbReference type="SAM" id="MobiDB-lite"/>
    </source>
</evidence>
<dbReference type="InterPro" id="IPR036610">
    <property type="entry name" value="PEBP-like_sf"/>
</dbReference>
<protein>
    <submittedName>
        <fullName evidence="2">CEN-like protein 1</fullName>
    </submittedName>
</protein>
<accession>A0A6A2ZQU7</accession>
<dbReference type="PANTHER" id="PTHR11362:SF108">
    <property type="entry name" value="PROTEIN BROTHER OF FT AND TFL 1"/>
    <property type="match status" value="1"/>
</dbReference>
<organism evidence="2 3">
    <name type="scientific">Hibiscus syriacus</name>
    <name type="common">Rose of Sharon</name>
    <dbReference type="NCBI Taxonomy" id="106335"/>
    <lineage>
        <taxon>Eukaryota</taxon>
        <taxon>Viridiplantae</taxon>
        <taxon>Streptophyta</taxon>
        <taxon>Embryophyta</taxon>
        <taxon>Tracheophyta</taxon>
        <taxon>Spermatophyta</taxon>
        <taxon>Magnoliopsida</taxon>
        <taxon>eudicotyledons</taxon>
        <taxon>Gunneridae</taxon>
        <taxon>Pentapetalae</taxon>
        <taxon>rosids</taxon>
        <taxon>malvids</taxon>
        <taxon>Malvales</taxon>
        <taxon>Malvaceae</taxon>
        <taxon>Malvoideae</taxon>
        <taxon>Hibiscus</taxon>
    </lineage>
</organism>
<dbReference type="AlphaFoldDB" id="A0A6A2ZQU7"/>
<dbReference type="Proteomes" id="UP000436088">
    <property type="component" value="Unassembled WGS sequence"/>
</dbReference>
<dbReference type="GO" id="GO:0010228">
    <property type="term" value="P:vegetative to reproductive phase transition of meristem"/>
    <property type="evidence" value="ECO:0007669"/>
    <property type="project" value="TreeGrafter"/>
</dbReference>
<evidence type="ECO:0000313" key="2">
    <source>
        <dbReference type="EMBL" id="KAE8694258.1"/>
    </source>
</evidence>
<proteinExistence type="predicted"/>
<dbReference type="SUPFAM" id="SSF49777">
    <property type="entry name" value="PEBP-like"/>
    <property type="match status" value="1"/>
</dbReference>
<dbReference type="PANTHER" id="PTHR11362">
    <property type="entry name" value="PHOSPHATIDYLETHANOLAMINE-BINDING PROTEIN"/>
    <property type="match status" value="1"/>
</dbReference>
<dbReference type="InterPro" id="IPR035810">
    <property type="entry name" value="PEBP_euk"/>
</dbReference>
<dbReference type="GO" id="GO:0009908">
    <property type="term" value="P:flower development"/>
    <property type="evidence" value="ECO:0007669"/>
    <property type="project" value="TreeGrafter"/>
</dbReference>
<feature type="region of interest" description="Disordered" evidence="1">
    <location>
        <begin position="145"/>
        <end position="184"/>
    </location>
</feature>
<dbReference type="EMBL" id="VEPZ02001111">
    <property type="protein sequence ID" value="KAE8694258.1"/>
    <property type="molecule type" value="Genomic_DNA"/>
</dbReference>
<evidence type="ECO:0000313" key="3">
    <source>
        <dbReference type="Proteomes" id="UP000436088"/>
    </source>
</evidence>
<name>A0A6A2ZQU7_HIBSY</name>